<gene>
    <name evidence="1" type="primary">Acey_s0167.g94</name>
    <name evidence="1" type="ORF">Y032_0167g94</name>
</gene>
<sequence>MQSVFSSRQPVLLEGVPLKDVSEYVYLGRLLNMEDDIKPEIASRGRAGWAAYNPIKSVLENTKDLKLLADLSNSTVLPALCHASETWALTEIAEIQLRSTQISIERRTLRLSLRQQKKRHLHNTDVRALSKVHDAVLHADESKHRYAGDLMRCKDERWSSAALRWYPRAKNDHAADLL</sequence>
<organism evidence="1 2">
    <name type="scientific">Ancylostoma ceylanicum</name>
    <dbReference type="NCBI Taxonomy" id="53326"/>
    <lineage>
        <taxon>Eukaryota</taxon>
        <taxon>Metazoa</taxon>
        <taxon>Ecdysozoa</taxon>
        <taxon>Nematoda</taxon>
        <taxon>Chromadorea</taxon>
        <taxon>Rhabditida</taxon>
        <taxon>Rhabditina</taxon>
        <taxon>Rhabditomorpha</taxon>
        <taxon>Strongyloidea</taxon>
        <taxon>Ancylostomatidae</taxon>
        <taxon>Ancylostomatinae</taxon>
        <taxon>Ancylostoma</taxon>
    </lineage>
</organism>
<dbReference type="AlphaFoldDB" id="A0A016SWY1"/>
<dbReference type="PANTHER" id="PTHR47027:SF20">
    <property type="entry name" value="REVERSE TRANSCRIPTASE-LIKE PROTEIN WITH RNA-DIRECTED DNA POLYMERASE DOMAIN"/>
    <property type="match status" value="1"/>
</dbReference>
<dbReference type="EMBL" id="JARK01001503">
    <property type="protein sequence ID" value="EYB94849.1"/>
    <property type="molecule type" value="Genomic_DNA"/>
</dbReference>
<dbReference type="STRING" id="53326.A0A016SWY1"/>
<evidence type="ECO:0000313" key="1">
    <source>
        <dbReference type="EMBL" id="EYB94849.1"/>
    </source>
</evidence>
<comment type="caution">
    <text evidence="1">The sequence shown here is derived from an EMBL/GenBank/DDBJ whole genome shotgun (WGS) entry which is preliminary data.</text>
</comment>
<reference evidence="2" key="1">
    <citation type="journal article" date="2015" name="Nat. Genet.">
        <title>The genome and transcriptome of the zoonotic hookworm Ancylostoma ceylanicum identify infection-specific gene families.</title>
        <authorList>
            <person name="Schwarz E.M."/>
            <person name="Hu Y."/>
            <person name="Antoshechkin I."/>
            <person name="Miller M.M."/>
            <person name="Sternberg P.W."/>
            <person name="Aroian R.V."/>
        </authorList>
    </citation>
    <scope>NUCLEOTIDE SEQUENCE</scope>
    <source>
        <strain evidence="2">HY135</strain>
    </source>
</reference>
<keyword evidence="2" id="KW-1185">Reference proteome</keyword>
<dbReference type="Proteomes" id="UP000024635">
    <property type="component" value="Unassembled WGS sequence"/>
</dbReference>
<dbReference type="OrthoDB" id="5829528at2759"/>
<evidence type="ECO:0000313" key="2">
    <source>
        <dbReference type="Proteomes" id="UP000024635"/>
    </source>
</evidence>
<accession>A0A016SWY1</accession>
<protein>
    <submittedName>
        <fullName evidence="1">Uncharacterized protein</fullName>
    </submittedName>
</protein>
<proteinExistence type="predicted"/>
<dbReference type="PANTHER" id="PTHR47027">
    <property type="entry name" value="REVERSE TRANSCRIPTASE DOMAIN-CONTAINING PROTEIN"/>
    <property type="match status" value="1"/>
</dbReference>
<name>A0A016SWY1_9BILA</name>